<evidence type="ECO:0000313" key="3">
    <source>
        <dbReference type="Proteomes" id="UP000553632"/>
    </source>
</evidence>
<evidence type="ECO:0000313" key="2">
    <source>
        <dbReference type="EMBL" id="KAF4724378.1"/>
    </source>
</evidence>
<gene>
    <name evidence="2" type="ORF">FOZ63_007866</name>
</gene>
<feature type="compositionally biased region" description="Basic residues" evidence="1">
    <location>
        <begin position="101"/>
        <end position="113"/>
    </location>
</feature>
<organism evidence="2 3">
    <name type="scientific">Perkinsus olseni</name>
    <name type="common">Perkinsus atlanticus</name>
    <dbReference type="NCBI Taxonomy" id="32597"/>
    <lineage>
        <taxon>Eukaryota</taxon>
        <taxon>Sar</taxon>
        <taxon>Alveolata</taxon>
        <taxon>Perkinsozoa</taxon>
        <taxon>Perkinsea</taxon>
        <taxon>Perkinsida</taxon>
        <taxon>Perkinsidae</taxon>
        <taxon>Perkinsus</taxon>
    </lineage>
</organism>
<feature type="region of interest" description="Disordered" evidence="1">
    <location>
        <begin position="1"/>
        <end position="128"/>
    </location>
</feature>
<dbReference type="EMBL" id="JABANO010022913">
    <property type="protein sequence ID" value="KAF4724378.1"/>
    <property type="molecule type" value="Genomic_DNA"/>
</dbReference>
<sequence>MRMDERVLQQRATNKRAGLPRVQIPPATGLQSENISPEGSANAPERRAHAAQPAIPSSANSQPSLSPSSASSTGMNSDGEEESGISPTTRKSPDAESRTPPLRKRLRKGRRPNYNRLHYGEWSYIDRS</sequence>
<accession>A0A7J6RUD7</accession>
<evidence type="ECO:0000256" key="1">
    <source>
        <dbReference type="SAM" id="MobiDB-lite"/>
    </source>
</evidence>
<reference evidence="2 3" key="1">
    <citation type="submission" date="2020-04" db="EMBL/GenBank/DDBJ databases">
        <title>Perkinsus olseni comparative genomics.</title>
        <authorList>
            <person name="Bogema D.R."/>
        </authorList>
    </citation>
    <scope>NUCLEOTIDE SEQUENCE [LARGE SCALE GENOMIC DNA]</scope>
    <source>
        <strain evidence="2 3">ATCC PRA-207</strain>
    </source>
</reference>
<protein>
    <submittedName>
        <fullName evidence="2">Uncharacterized protein</fullName>
    </submittedName>
</protein>
<feature type="compositionally biased region" description="Low complexity" evidence="1">
    <location>
        <begin position="56"/>
        <end position="72"/>
    </location>
</feature>
<dbReference type="Proteomes" id="UP000553632">
    <property type="component" value="Unassembled WGS sequence"/>
</dbReference>
<proteinExistence type="predicted"/>
<keyword evidence="3" id="KW-1185">Reference proteome</keyword>
<dbReference type="AlphaFoldDB" id="A0A7J6RUD7"/>
<comment type="caution">
    <text evidence="2">The sequence shown here is derived from an EMBL/GenBank/DDBJ whole genome shotgun (WGS) entry which is preliminary data.</text>
</comment>
<name>A0A7J6RUD7_PEROL</name>
<feature type="compositionally biased region" description="Polar residues" evidence="1">
    <location>
        <begin position="29"/>
        <end position="39"/>
    </location>
</feature>